<dbReference type="AlphaFoldDB" id="A7N1S9"/>
<feature type="signal peptide" evidence="1">
    <location>
        <begin position="1"/>
        <end position="29"/>
    </location>
</feature>
<evidence type="ECO:0000313" key="3">
    <source>
        <dbReference type="Proteomes" id="UP000008152"/>
    </source>
</evidence>
<evidence type="ECO:0000256" key="1">
    <source>
        <dbReference type="SAM" id="SignalP"/>
    </source>
</evidence>
<gene>
    <name evidence="2" type="ordered locus">VIBHAR_03278</name>
</gene>
<sequence length="196" mass="21648">MFKRNNKMKKLVLAASVALLAACSAPQQPQLNLMPETTLSTNPIVQGKSYSLTSKDVRAAQYVALVDNGRSNILPLHAKQNLRISLEEALEKQFSSQGFHSDLNSDNSIELEVQEALVNVKHSVMENEMDAKVVLEITAETPQGKLVKTYTGTAKRSGTLSASDSDIEQTLNDVVALTLKEIANDPELRQYMQERF</sequence>
<organism evidence="2 3">
    <name type="scientific">Vibrio campbellii (strain ATCC BAA-1116)</name>
    <dbReference type="NCBI Taxonomy" id="2902295"/>
    <lineage>
        <taxon>Bacteria</taxon>
        <taxon>Pseudomonadati</taxon>
        <taxon>Pseudomonadota</taxon>
        <taxon>Gammaproteobacteria</taxon>
        <taxon>Vibrionales</taxon>
        <taxon>Vibrionaceae</taxon>
        <taxon>Vibrio</taxon>
    </lineage>
</organism>
<dbReference type="KEGG" id="vha:VIBHAR_03278"/>
<accession>A7N1S9</accession>
<dbReference type="InterPro" id="IPR005619">
    <property type="entry name" value="Uncharacterised_YajG"/>
</dbReference>
<dbReference type="PROSITE" id="PS51257">
    <property type="entry name" value="PROKAR_LIPOPROTEIN"/>
    <property type="match status" value="1"/>
</dbReference>
<reference evidence="2 3" key="1">
    <citation type="submission" date="2007-08" db="EMBL/GenBank/DDBJ databases">
        <authorList>
            <consortium name="The Vibrio harveyi Genome Sequencing Project"/>
            <person name="Bassler B."/>
            <person name="Clifton S.W."/>
            <person name="Fulton L."/>
            <person name="Delehaunty K."/>
            <person name="Fronick C."/>
            <person name="Harrison M."/>
            <person name="Markivic C."/>
            <person name="Fulton R."/>
            <person name="Tin-Wollam A.-M."/>
            <person name="Shah N."/>
            <person name="Pepin K."/>
            <person name="Nash W."/>
            <person name="Thiruvilangam P."/>
            <person name="Bhonagiri V."/>
            <person name="Waters C."/>
            <person name="Tu K.C."/>
            <person name="Irgon J."/>
            <person name="Wilson R.K."/>
        </authorList>
    </citation>
    <scope>NUCLEOTIDE SEQUENCE [LARGE SCALE GENOMIC DNA]</scope>
    <source>
        <strain evidence="3">ATCC BAA-1116 / BB120</strain>
    </source>
</reference>
<protein>
    <recommendedName>
        <fullName evidence="4">Lipoprotein</fullName>
    </recommendedName>
</protein>
<name>A7N1S9_VIBC1</name>
<dbReference type="Pfam" id="PF03923">
    <property type="entry name" value="Lipoprotein_16"/>
    <property type="match status" value="1"/>
</dbReference>
<dbReference type="EMBL" id="CP000789">
    <property type="protein sequence ID" value="ABU72226.1"/>
    <property type="molecule type" value="Genomic_DNA"/>
</dbReference>
<evidence type="ECO:0000313" key="2">
    <source>
        <dbReference type="EMBL" id="ABU72226.1"/>
    </source>
</evidence>
<dbReference type="PATRIC" id="fig|338187.36.peg.3205"/>
<proteinExistence type="predicted"/>
<evidence type="ECO:0008006" key="4">
    <source>
        <dbReference type="Google" id="ProtNLM"/>
    </source>
</evidence>
<keyword evidence="1" id="KW-0732">Signal</keyword>
<feature type="chain" id="PRO_5002710752" description="Lipoprotein" evidence="1">
    <location>
        <begin position="30"/>
        <end position="196"/>
    </location>
</feature>
<dbReference type="Proteomes" id="UP000008152">
    <property type="component" value="Chromosome I"/>
</dbReference>